<organism evidence="2 3">
    <name type="scientific">Pseudidiomarina aestuarii</name>
    <dbReference type="NCBI Taxonomy" id="624146"/>
    <lineage>
        <taxon>Bacteria</taxon>
        <taxon>Pseudomonadati</taxon>
        <taxon>Pseudomonadota</taxon>
        <taxon>Gammaproteobacteria</taxon>
        <taxon>Alteromonadales</taxon>
        <taxon>Idiomarinaceae</taxon>
        <taxon>Pseudidiomarina</taxon>
    </lineage>
</organism>
<dbReference type="EMBL" id="PYVG01000223">
    <property type="protein sequence ID" value="PTB87133.1"/>
    <property type="molecule type" value="Genomic_DNA"/>
</dbReference>
<protein>
    <submittedName>
        <fullName evidence="2">Porin</fullName>
    </submittedName>
</protein>
<evidence type="ECO:0000256" key="1">
    <source>
        <dbReference type="SAM" id="SignalP"/>
    </source>
</evidence>
<evidence type="ECO:0000313" key="3">
    <source>
        <dbReference type="Proteomes" id="UP000241514"/>
    </source>
</evidence>
<proteinExistence type="predicted"/>
<feature type="chain" id="PRO_5026961691" evidence="1">
    <location>
        <begin position="27"/>
        <end position="56"/>
    </location>
</feature>
<dbReference type="Proteomes" id="UP000241514">
    <property type="component" value="Unassembled WGS sequence"/>
</dbReference>
<reference evidence="2 3" key="1">
    <citation type="submission" date="2018-03" db="EMBL/GenBank/DDBJ databases">
        <title>Cross-interface Injection: A General Nanoliter Liquid Handling Method Applied to Single Cells Genome Amplification Automated Nanoliter Liquid Handling Applied to Single Cell Multiple Displacement Amplification.</title>
        <authorList>
            <person name="Yun J."/>
            <person name="Xu P."/>
            <person name="Xu J."/>
            <person name="Dai X."/>
            <person name="Wang Y."/>
            <person name="Zheng X."/>
            <person name="Cao C."/>
            <person name="Yi Q."/>
            <person name="Zhu Y."/>
            <person name="Wang L."/>
            <person name="Dong Z."/>
            <person name="Huang Y."/>
            <person name="Huang L."/>
            <person name="Du W."/>
        </authorList>
    </citation>
    <scope>NUCLEOTIDE SEQUENCE [LARGE SCALE GENOMIC DNA]</scope>
    <source>
        <strain evidence="2 3">A9-4</strain>
    </source>
</reference>
<keyword evidence="1" id="KW-0732">Signal</keyword>
<sequence length="56" mass="5756">MLHNKLQKSLIASAVLGAIVSAPVMADEGPTWKFSGYVKLDAFASDYGDGTAPASG</sequence>
<evidence type="ECO:0000313" key="2">
    <source>
        <dbReference type="EMBL" id="PTB87133.1"/>
    </source>
</evidence>
<feature type="signal peptide" evidence="1">
    <location>
        <begin position="1"/>
        <end position="26"/>
    </location>
</feature>
<feature type="non-terminal residue" evidence="2">
    <location>
        <position position="56"/>
    </location>
</feature>
<dbReference type="AlphaFoldDB" id="A0A6N4DFT8"/>
<gene>
    <name evidence="2" type="ORF">C9928_07660</name>
</gene>
<comment type="caution">
    <text evidence="2">The sequence shown here is derived from an EMBL/GenBank/DDBJ whole genome shotgun (WGS) entry which is preliminary data.</text>
</comment>
<name>A0A6N4DFT8_9GAMM</name>
<accession>A0A6N4DFT8</accession>